<proteinExistence type="predicted"/>
<dbReference type="GO" id="GO:0004674">
    <property type="term" value="F:protein serine/threonine kinase activity"/>
    <property type="evidence" value="ECO:0007669"/>
    <property type="project" value="TreeGrafter"/>
</dbReference>
<keyword evidence="2" id="KW-0547">Nucleotide-binding</keyword>
<accession>A0A166AE48</accession>
<dbReference type="STRING" id="1314776.A0A166AE48"/>
<dbReference type="InterPro" id="IPR008271">
    <property type="entry name" value="Ser/Thr_kinase_AS"/>
</dbReference>
<name>A0A166AE48_9AGAM</name>
<gene>
    <name evidence="6" type="ORF">SISSUDRAFT_1121740</name>
</gene>
<evidence type="ECO:0000256" key="3">
    <source>
        <dbReference type="ARBA" id="ARBA00022777"/>
    </source>
</evidence>
<sequence>MSHSTIHNTNTDSWKTTSLVFDDLTDRLIFVENDEFLPFGGFSVVHRAVHRSCRDKIFAVKVFRDRYKSEYQEEDTASLTLALDRNIIREMQIWSTISRHHPNILPFQGYCFYDRNGDAPTLSLVSPWMRNGTLDRFLGENYALDQRKRIEILKDIVNGVLFLHKNGIVHGDLKPSNILISDTESAVLADFGLARVADRSTSVLDKPVLDAHWGSVDTGVNGTIRWMAPELACPWENPDETFVTSYESDTWSIGCIILKVQTSIQPYAACVTDFHIISAMCTRKRPYDITRADSFQSNGQNANISSRPPGWREGNDVLWNCCIRCWNFDFSYRPDCARILRALEHPEETINLLQKRKAQSVFCQPPQLRGYSQERPDSPEEHPPPYQLTAIPRTVSAIPIDPSDPNLLIVEDIEDDHSHLSLDLTRRIVYLRQFSVIVGGLAGIYIADLDGMKVAVKVMRYIAIDARKRLSLIKRIRKEMIIWSSLNHPNVLSFQGFCFFPVGDSEGSFFSLVSPWMTYGTVMEYTERYPEVSRVRMMAEICEGLVYLHAQDVIHGDLNARNVLVSDRGHPVLADFGLSRLEELDAVFTDSCSATPRGTIRYMAPELFGDDSPKPSKATDVWALGCLMLEVISRILPYANRKTDIQALQSIMTNRLPHEAATSEVSSSGGAMMPSEFKRYPGPWKVCEQCWHTKPIHRPTASSLASQLKSYIR</sequence>
<feature type="domain" description="Protein kinase" evidence="5">
    <location>
        <begin position="31"/>
        <end position="348"/>
    </location>
</feature>
<dbReference type="Proteomes" id="UP000076798">
    <property type="component" value="Unassembled WGS sequence"/>
</dbReference>
<evidence type="ECO:0000313" key="7">
    <source>
        <dbReference type="Proteomes" id="UP000076798"/>
    </source>
</evidence>
<dbReference type="AlphaFoldDB" id="A0A166AE48"/>
<dbReference type="SUPFAM" id="SSF56112">
    <property type="entry name" value="Protein kinase-like (PK-like)"/>
    <property type="match status" value="2"/>
</dbReference>
<dbReference type="SMART" id="SM00220">
    <property type="entry name" value="S_TKc"/>
    <property type="match status" value="2"/>
</dbReference>
<evidence type="ECO:0000256" key="2">
    <source>
        <dbReference type="ARBA" id="ARBA00022741"/>
    </source>
</evidence>
<dbReference type="PROSITE" id="PS50011">
    <property type="entry name" value="PROTEIN_KINASE_DOM"/>
    <property type="match status" value="2"/>
</dbReference>
<dbReference type="Pfam" id="PF00069">
    <property type="entry name" value="Pkinase"/>
    <property type="match status" value="2"/>
</dbReference>
<keyword evidence="1" id="KW-0808">Transferase</keyword>
<dbReference type="OrthoDB" id="4062651at2759"/>
<feature type="domain" description="Protein kinase" evidence="5">
    <location>
        <begin position="430"/>
        <end position="712"/>
    </location>
</feature>
<dbReference type="InterPro" id="IPR051681">
    <property type="entry name" value="Ser/Thr_Kinases-Pseudokinases"/>
</dbReference>
<keyword evidence="7" id="KW-1185">Reference proteome</keyword>
<reference evidence="6 7" key="1">
    <citation type="journal article" date="2016" name="Mol. Biol. Evol.">
        <title>Comparative Genomics of Early-Diverging Mushroom-Forming Fungi Provides Insights into the Origins of Lignocellulose Decay Capabilities.</title>
        <authorList>
            <person name="Nagy L.G."/>
            <person name="Riley R."/>
            <person name="Tritt A."/>
            <person name="Adam C."/>
            <person name="Daum C."/>
            <person name="Floudas D."/>
            <person name="Sun H."/>
            <person name="Yadav J.S."/>
            <person name="Pangilinan J."/>
            <person name="Larsson K.H."/>
            <person name="Matsuura K."/>
            <person name="Barry K."/>
            <person name="Labutti K."/>
            <person name="Kuo R."/>
            <person name="Ohm R.A."/>
            <person name="Bhattacharya S.S."/>
            <person name="Shirouzu T."/>
            <person name="Yoshinaga Y."/>
            <person name="Martin F.M."/>
            <person name="Grigoriev I.V."/>
            <person name="Hibbett D.S."/>
        </authorList>
    </citation>
    <scope>NUCLEOTIDE SEQUENCE [LARGE SCALE GENOMIC DNA]</scope>
    <source>
        <strain evidence="6 7">HHB10207 ss-3</strain>
    </source>
</reference>
<organism evidence="6 7">
    <name type="scientific">Sistotremastrum suecicum HHB10207 ss-3</name>
    <dbReference type="NCBI Taxonomy" id="1314776"/>
    <lineage>
        <taxon>Eukaryota</taxon>
        <taxon>Fungi</taxon>
        <taxon>Dikarya</taxon>
        <taxon>Basidiomycota</taxon>
        <taxon>Agaricomycotina</taxon>
        <taxon>Agaricomycetes</taxon>
        <taxon>Sistotremastrales</taxon>
        <taxon>Sistotremastraceae</taxon>
        <taxon>Sistotremastrum</taxon>
    </lineage>
</organism>
<dbReference type="PANTHER" id="PTHR44329:SF288">
    <property type="entry name" value="MITOGEN-ACTIVATED PROTEIN KINASE KINASE KINASE 20"/>
    <property type="match status" value="1"/>
</dbReference>
<dbReference type="Gene3D" id="1.10.510.10">
    <property type="entry name" value="Transferase(Phosphotransferase) domain 1"/>
    <property type="match status" value="2"/>
</dbReference>
<protein>
    <submittedName>
        <fullName evidence="6">Kinase-like protein</fullName>
    </submittedName>
</protein>
<keyword evidence="3 6" id="KW-0418">Kinase</keyword>
<evidence type="ECO:0000313" key="6">
    <source>
        <dbReference type="EMBL" id="KZT35237.1"/>
    </source>
</evidence>
<evidence type="ECO:0000259" key="5">
    <source>
        <dbReference type="PROSITE" id="PS50011"/>
    </source>
</evidence>
<dbReference type="InterPro" id="IPR011009">
    <property type="entry name" value="Kinase-like_dom_sf"/>
</dbReference>
<dbReference type="PROSITE" id="PS00108">
    <property type="entry name" value="PROTEIN_KINASE_ST"/>
    <property type="match status" value="1"/>
</dbReference>
<dbReference type="EMBL" id="KV428147">
    <property type="protein sequence ID" value="KZT35237.1"/>
    <property type="molecule type" value="Genomic_DNA"/>
</dbReference>
<evidence type="ECO:0000256" key="1">
    <source>
        <dbReference type="ARBA" id="ARBA00022679"/>
    </source>
</evidence>
<dbReference type="GO" id="GO:0005524">
    <property type="term" value="F:ATP binding"/>
    <property type="evidence" value="ECO:0007669"/>
    <property type="project" value="UniProtKB-KW"/>
</dbReference>
<dbReference type="InterPro" id="IPR000719">
    <property type="entry name" value="Prot_kinase_dom"/>
</dbReference>
<dbReference type="PANTHER" id="PTHR44329">
    <property type="entry name" value="SERINE/THREONINE-PROTEIN KINASE TNNI3K-RELATED"/>
    <property type="match status" value="1"/>
</dbReference>
<keyword evidence="4" id="KW-0067">ATP-binding</keyword>
<evidence type="ECO:0000256" key="4">
    <source>
        <dbReference type="ARBA" id="ARBA00022840"/>
    </source>
</evidence>